<name>A0A2P2QST6_RHIMU</name>
<sequence length="32" mass="3950">MFSNYFLTGLWIFLFFWVYSTLFYVDLIALMS</sequence>
<proteinExistence type="predicted"/>
<keyword evidence="1" id="KW-0472">Membrane</keyword>
<organism evidence="2">
    <name type="scientific">Rhizophora mucronata</name>
    <name type="common">Asiatic mangrove</name>
    <dbReference type="NCBI Taxonomy" id="61149"/>
    <lineage>
        <taxon>Eukaryota</taxon>
        <taxon>Viridiplantae</taxon>
        <taxon>Streptophyta</taxon>
        <taxon>Embryophyta</taxon>
        <taxon>Tracheophyta</taxon>
        <taxon>Spermatophyta</taxon>
        <taxon>Magnoliopsida</taxon>
        <taxon>eudicotyledons</taxon>
        <taxon>Gunneridae</taxon>
        <taxon>Pentapetalae</taxon>
        <taxon>rosids</taxon>
        <taxon>fabids</taxon>
        <taxon>Malpighiales</taxon>
        <taxon>Rhizophoraceae</taxon>
        <taxon>Rhizophora</taxon>
    </lineage>
</organism>
<keyword evidence="1" id="KW-0812">Transmembrane</keyword>
<protein>
    <submittedName>
        <fullName evidence="2">Uncharacterized protein</fullName>
    </submittedName>
</protein>
<dbReference type="AlphaFoldDB" id="A0A2P2QST6"/>
<evidence type="ECO:0000313" key="2">
    <source>
        <dbReference type="EMBL" id="MBX70082.1"/>
    </source>
</evidence>
<dbReference type="EMBL" id="GGEC01089598">
    <property type="protein sequence ID" value="MBX70082.1"/>
    <property type="molecule type" value="Transcribed_RNA"/>
</dbReference>
<evidence type="ECO:0000256" key="1">
    <source>
        <dbReference type="SAM" id="Phobius"/>
    </source>
</evidence>
<reference evidence="2" key="1">
    <citation type="submission" date="2018-02" db="EMBL/GenBank/DDBJ databases">
        <title>Rhizophora mucronata_Transcriptome.</title>
        <authorList>
            <person name="Meera S.P."/>
            <person name="Sreeshan A."/>
            <person name="Augustine A."/>
        </authorList>
    </citation>
    <scope>NUCLEOTIDE SEQUENCE</scope>
    <source>
        <tissue evidence="2">Leaf</tissue>
    </source>
</reference>
<accession>A0A2P2QST6</accession>
<keyword evidence="1" id="KW-1133">Transmembrane helix</keyword>
<feature type="transmembrane region" description="Helical" evidence="1">
    <location>
        <begin position="6"/>
        <end position="30"/>
    </location>
</feature>